<dbReference type="PANTHER" id="PTHR40465">
    <property type="entry name" value="CHROMOSOME 1, WHOLE GENOME SHOTGUN SEQUENCE"/>
    <property type="match status" value="1"/>
</dbReference>
<accession>A0AAV5AG69</accession>
<dbReference type="InterPro" id="IPR045339">
    <property type="entry name" value="DUF6534"/>
</dbReference>
<comment type="caution">
    <text evidence="3">The sequence shown here is derived from an EMBL/GenBank/DDBJ whole genome shotgun (WGS) entry which is preliminary data.</text>
</comment>
<evidence type="ECO:0000259" key="2">
    <source>
        <dbReference type="Pfam" id="PF20152"/>
    </source>
</evidence>
<feature type="transmembrane region" description="Helical" evidence="1">
    <location>
        <begin position="47"/>
        <end position="76"/>
    </location>
</feature>
<dbReference type="PANTHER" id="PTHR40465:SF1">
    <property type="entry name" value="DUF6534 DOMAIN-CONTAINING PROTEIN"/>
    <property type="match status" value="1"/>
</dbReference>
<evidence type="ECO:0000313" key="3">
    <source>
        <dbReference type="EMBL" id="GJJ13634.1"/>
    </source>
</evidence>
<proteinExistence type="predicted"/>
<protein>
    <recommendedName>
        <fullName evidence="2">DUF6534 domain-containing protein</fullName>
    </recommendedName>
</protein>
<keyword evidence="1" id="KW-1133">Transmembrane helix</keyword>
<evidence type="ECO:0000313" key="4">
    <source>
        <dbReference type="Proteomes" id="UP001050691"/>
    </source>
</evidence>
<name>A0AAV5AG69_9AGAM</name>
<dbReference type="EMBL" id="BPWL01000009">
    <property type="protein sequence ID" value="GJJ13634.1"/>
    <property type="molecule type" value="Genomic_DNA"/>
</dbReference>
<keyword evidence="1" id="KW-0812">Transmembrane</keyword>
<organism evidence="3 4">
    <name type="scientific">Clathrus columnatus</name>
    <dbReference type="NCBI Taxonomy" id="1419009"/>
    <lineage>
        <taxon>Eukaryota</taxon>
        <taxon>Fungi</taxon>
        <taxon>Dikarya</taxon>
        <taxon>Basidiomycota</taxon>
        <taxon>Agaricomycotina</taxon>
        <taxon>Agaricomycetes</taxon>
        <taxon>Phallomycetidae</taxon>
        <taxon>Phallales</taxon>
        <taxon>Clathraceae</taxon>
        <taxon>Clathrus</taxon>
    </lineage>
</organism>
<reference evidence="3" key="1">
    <citation type="submission" date="2021-10" db="EMBL/GenBank/DDBJ databases">
        <title>De novo Genome Assembly of Clathrus columnatus (Basidiomycota, Fungi) Using Illumina and Nanopore Sequence Data.</title>
        <authorList>
            <person name="Ogiso-Tanaka E."/>
            <person name="Itagaki H."/>
            <person name="Hosoya T."/>
            <person name="Hosaka K."/>
        </authorList>
    </citation>
    <scope>NUCLEOTIDE SEQUENCE</scope>
    <source>
        <strain evidence="3">MO-923</strain>
    </source>
</reference>
<feature type="domain" description="DUF6534" evidence="2">
    <location>
        <begin position="106"/>
        <end position="193"/>
    </location>
</feature>
<keyword evidence="4" id="KW-1185">Reference proteome</keyword>
<feature type="transmembrane region" description="Helical" evidence="1">
    <location>
        <begin position="97"/>
        <end position="122"/>
    </location>
</feature>
<sequence length="260" mass="28617">MIHSGLSFLVIALLWIFDTIQQALVIHALYFYMVLNYANPAALANPIWSIVAQILAATTSDTLVRGIYAICIWRCFTIFQLAGKGKLHFEEVHHVAWLLYTSLATAAAADACIAAFLCWQLYTKRTGFKSTDSIVKTLITFTINTGLIMTLASTAVFISVCFLKKTKFPSKPLTHHCRIYINSLLASLNARDYIRNQRKSTTIINTNAATAGLPSFTLSTTNNIESHSMTTSPSGQTTSVVDSLANERTRQLESTKNGPG</sequence>
<dbReference type="AlphaFoldDB" id="A0AAV5AG69"/>
<gene>
    <name evidence="3" type="ORF">Clacol_007890</name>
</gene>
<dbReference type="Proteomes" id="UP001050691">
    <property type="component" value="Unassembled WGS sequence"/>
</dbReference>
<feature type="transmembrane region" description="Helical" evidence="1">
    <location>
        <begin position="142"/>
        <end position="163"/>
    </location>
</feature>
<evidence type="ECO:0000256" key="1">
    <source>
        <dbReference type="SAM" id="Phobius"/>
    </source>
</evidence>
<dbReference type="Pfam" id="PF20152">
    <property type="entry name" value="DUF6534"/>
    <property type="match status" value="1"/>
</dbReference>
<keyword evidence="1" id="KW-0472">Membrane</keyword>